<dbReference type="InterPro" id="IPR041380">
    <property type="entry name" value="Acetyltransf_17"/>
</dbReference>
<feature type="domain" description="N-acetyltransferase" evidence="1">
    <location>
        <begin position="1"/>
        <end position="141"/>
    </location>
</feature>
<sequence>MNVLNIGEERHEEAIRLSEYAFQYKVADEELKEQLAYVKKHHQVIGIIEEEALVAKLHFLPLEIYLGDMKMKMGGIAGVATYPEFRRNGFVKEMLVTILEKMRIEGYSVSMLYPFSVPFYRRYGWELFTNRLKASMSKADLHFQEPTAGKVKRIFNSPPFQVLNDLYETYAKNYSGMLVREQDWWEKIVKNQQIAIYYDQANQPSGYIMYTVKNKAMKVEELVTLHAEAKRGIWNFICQHDSMIDELEIITQEKEPLLFSINEPRVKLEITPYFMARIVDVELLLKQYVCNWHSDIEELVLQVSDSYAAWNDKTFVLTPNKILIENRDVYKENSIQLSINALSTILFGYKTPSELSEVGQIKGKREEIEKFERLLPKRAPFFYDFF</sequence>
<gene>
    <name evidence="2" type="primary">eis</name>
    <name evidence="2" type="ORF">ACFFHM_02250</name>
</gene>
<dbReference type="InterPro" id="IPR051554">
    <property type="entry name" value="Acetyltransferase_Eis"/>
</dbReference>
<keyword evidence="2" id="KW-0808">Transferase</keyword>
<dbReference type="SUPFAM" id="SSF55729">
    <property type="entry name" value="Acyl-CoA N-acyltransferases (Nat)"/>
    <property type="match status" value="1"/>
</dbReference>
<dbReference type="InterPro" id="IPR036527">
    <property type="entry name" value="SCP2_sterol-bd_dom_sf"/>
</dbReference>
<dbReference type="InterPro" id="IPR025559">
    <property type="entry name" value="Eis_dom"/>
</dbReference>
<dbReference type="Pfam" id="PF13527">
    <property type="entry name" value="Acetyltransf_9"/>
    <property type="match status" value="1"/>
</dbReference>
<evidence type="ECO:0000259" key="1">
    <source>
        <dbReference type="PROSITE" id="PS51186"/>
    </source>
</evidence>
<reference evidence="2 3" key="1">
    <citation type="submission" date="2024-09" db="EMBL/GenBank/DDBJ databases">
        <authorList>
            <person name="Sun Q."/>
            <person name="Mori K."/>
        </authorList>
    </citation>
    <scope>NUCLEOTIDE SEQUENCE [LARGE SCALE GENOMIC DNA]</scope>
    <source>
        <strain evidence="2 3">NCAIM B.02610</strain>
    </source>
</reference>
<dbReference type="PANTHER" id="PTHR37817:SF1">
    <property type="entry name" value="N-ACETYLTRANSFERASE EIS"/>
    <property type="match status" value="1"/>
</dbReference>
<dbReference type="PROSITE" id="PS51186">
    <property type="entry name" value="GNAT"/>
    <property type="match status" value="1"/>
</dbReference>
<organism evidence="2 3">
    <name type="scientific">Halalkalibacter kiskunsagensis</name>
    <dbReference type="NCBI Taxonomy" id="1548599"/>
    <lineage>
        <taxon>Bacteria</taxon>
        <taxon>Bacillati</taxon>
        <taxon>Bacillota</taxon>
        <taxon>Bacilli</taxon>
        <taxon>Bacillales</taxon>
        <taxon>Bacillaceae</taxon>
        <taxon>Halalkalibacter</taxon>
    </lineage>
</organism>
<dbReference type="Pfam" id="PF13530">
    <property type="entry name" value="SCP2_2"/>
    <property type="match status" value="1"/>
</dbReference>
<dbReference type="InterPro" id="IPR016181">
    <property type="entry name" value="Acyl_CoA_acyltransferase"/>
</dbReference>
<evidence type="ECO:0000313" key="3">
    <source>
        <dbReference type="Proteomes" id="UP001589838"/>
    </source>
</evidence>
<protein>
    <submittedName>
        <fullName evidence="2">Enhanced intracellular survival protein Eis</fullName>
        <ecNumber evidence="2">2.3.1.-</ecNumber>
    </submittedName>
</protein>
<keyword evidence="2" id="KW-0012">Acyltransferase</keyword>
<dbReference type="EMBL" id="JBHLUX010000005">
    <property type="protein sequence ID" value="MFC0469389.1"/>
    <property type="molecule type" value="Genomic_DNA"/>
</dbReference>
<dbReference type="PANTHER" id="PTHR37817">
    <property type="entry name" value="N-ACETYLTRANSFERASE EIS"/>
    <property type="match status" value="1"/>
</dbReference>
<dbReference type="GO" id="GO:0016746">
    <property type="term" value="F:acyltransferase activity"/>
    <property type="evidence" value="ECO:0007669"/>
    <property type="project" value="UniProtKB-KW"/>
</dbReference>
<dbReference type="Proteomes" id="UP001589838">
    <property type="component" value="Unassembled WGS sequence"/>
</dbReference>
<dbReference type="Gene3D" id="3.40.630.30">
    <property type="match status" value="2"/>
</dbReference>
<proteinExistence type="predicted"/>
<dbReference type="Gene3D" id="3.30.1050.10">
    <property type="entry name" value="SCP2 sterol-binding domain"/>
    <property type="match status" value="1"/>
</dbReference>
<dbReference type="EC" id="2.3.1.-" evidence="2"/>
<name>A0ABV6K7V2_9BACI</name>
<dbReference type="Pfam" id="PF17668">
    <property type="entry name" value="Acetyltransf_17"/>
    <property type="match status" value="1"/>
</dbReference>
<keyword evidence="3" id="KW-1185">Reference proteome</keyword>
<dbReference type="InterPro" id="IPR000182">
    <property type="entry name" value="GNAT_dom"/>
</dbReference>
<accession>A0ABV6K7V2</accession>
<comment type="caution">
    <text evidence="2">The sequence shown here is derived from an EMBL/GenBank/DDBJ whole genome shotgun (WGS) entry which is preliminary data.</text>
</comment>
<dbReference type="RefSeq" id="WP_335959465.1">
    <property type="nucleotide sequence ID" value="NZ_JAXBLX010000005.1"/>
</dbReference>
<dbReference type="SUPFAM" id="SSF55718">
    <property type="entry name" value="SCP-like"/>
    <property type="match status" value="1"/>
</dbReference>
<evidence type="ECO:0000313" key="2">
    <source>
        <dbReference type="EMBL" id="MFC0469389.1"/>
    </source>
</evidence>